<keyword evidence="5" id="KW-0998">Cell outer membrane</keyword>
<dbReference type="Gene3D" id="1.25.40.390">
    <property type="match status" value="2"/>
</dbReference>
<gene>
    <name evidence="8" type="ORF">EG028_01200</name>
</gene>
<feature type="domain" description="RagB/SusD" evidence="6">
    <location>
        <begin position="321"/>
        <end position="457"/>
    </location>
</feature>
<dbReference type="InterPro" id="IPR033985">
    <property type="entry name" value="SusD-like_N"/>
</dbReference>
<evidence type="ECO:0000259" key="6">
    <source>
        <dbReference type="Pfam" id="PF07980"/>
    </source>
</evidence>
<dbReference type="Proteomes" id="UP000279089">
    <property type="component" value="Unassembled WGS sequence"/>
</dbReference>
<evidence type="ECO:0000256" key="3">
    <source>
        <dbReference type="ARBA" id="ARBA00022729"/>
    </source>
</evidence>
<protein>
    <submittedName>
        <fullName evidence="8">RagB/SusD family nutrient uptake outer membrane protein</fullName>
    </submittedName>
</protein>
<accession>A0A3N4MGG3</accession>
<comment type="similarity">
    <text evidence="2">Belongs to the SusD family.</text>
</comment>
<feature type="domain" description="RagB/SusD" evidence="6">
    <location>
        <begin position="586"/>
        <end position="700"/>
    </location>
</feature>
<evidence type="ECO:0000256" key="5">
    <source>
        <dbReference type="ARBA" id="ARBA00023237"/>
    </source>
</evidence>
<comment type="subcellular location">
    <subcellularLocation>
        <location evidence="1">Cell outer membrane</location>
    </subcellularLocation>
</comment>
<reference evidence="9" key="1">
    <citation type="submission" date="2018-11" db="EMBL/GenBank/DDBJ databases">
        <title>Chitinophaga lutea sp.nov., isolate from arsenic contaminated soil.</title>
        <authorList>
            <person name="Zong Y."/>
        </authorList>
    </citation>
    <scope>NUCLEOTIDE SEQUENCE [LARGE SCALE GENOMIC DNA]</scope>
    <source>
        <strain evidence="9">YLT18</strain>
    </source>
</reference>
<dbReference type="OrthoDB" id="5694214at2"/>
<evidence type="ECO:0000256" key="2">
    <source>
        <dbReference type="ARBA" id="ARBA00006275"/>
    </source>
</evidence>
<dbReference type="InterPro" id="IPR011990">
    <property type="entry name" value="TPR-like_helical_dom_sf"/>
</dbReference>
<dbReference type="InterPro" id="IPR012944">
    <property type="entry name" value="SusD_RagB_dom"/>
</dbReference>
<name>A0A3N4MGG3_9BACT</name>
<evidence type="ECO:0000259" key="7">
    <source>
        <dbReference type="Pfam" id="PF14322"/>
    </source>
</evidence>
<evidence type="ECO:0000313" key="8">
    <source>
        <dbReference type="EMBL" id="RPD42941.1"/>
    </source>
</evidence>
<keyword evidence="9" id="KW-1185">Reference proteome</keyword>
<dbReference type="Pfam" id="PF07980">
    <property type="entry name" value="SusD_RagB"/>
    <property type="match status" value="2"/>
</dbReference>
<organism evidence="8 9">
    <name type="scientific">Chitinophaga barathri</name>
    <dbReference type="NCBI Taxonomy" id="1647451"/>
    <lineage>
        <taxon>Bacteria</taxon>
        <taxon>Pseudomonadati</taxon>
        <taxon>Bacteroidota</taxon>
        <taxon>Chitinophagia</taxon>
        <taxon>Chitinophagales</taxon>
        <taxon>Chitinophagaceae</taxon>
        <taxon>Chitinophaga</taxon>
    </lineage>
</organism>
<dbReference type="GO" id="GO:0009279">
    <property type="term" value="C:cell outer membrane"/>
    <property type="evidence" value="ECO:0007669"/>
    <property type="project" value="UniProtKB-SubCell"/>
</dbReference>
<comment type="caution">
    <text evidence="8">The sequence shown here is derived from an EMBL/GenBank/DDBJ whole genome shotgun (WGS) entry which is preliminary data.</text>
</comment>
<dbReference type="Pfam" id="PF14322">
    <property type="entry name" value="SusD-like_3"/>
    <property type="match status" value="1"/>
</dbReference>
<evidence type="ECO:0000313" key="9">
    <source>
        <dbReference type="Proteomes" id="UP000279089"/>
    </source>
</evidence>
<dbReference type="SUPFAM" id="SSF48452">
    <property type="entry name" value="TPR-like"/>
    <property type="match status" value="1"/>
</dbReference>
<evidence type="ECO:0000256" key="1">
    <source>
        <dbReference type="ARBA" id="ARBA00004442"/>
    </source>
</evidence>
<sequence>MKPSIIKLNIQENIQRGSIRYFGRIKRMCIIAGMAIAGLTSCKNFLDTKPSDFYSPDNYYTTEAQLNQALTGIYGDLMRSELYGQVMHFNFVSTTDESMSNRAADGDARGLRYNYDASLVYVGGIWRFSYLGINNINSLLENIGKPEMDEAKRDIIKGQALFLRGFLYFILTSNYGDVPLVLTPLSISEVTLAATPQKQVYEQIEKDMKEAEVLLKDFTLTKTGYNDVVTLTAVQAMLARVYLYWAGYPQKDESKYEQVIAYANKVEQSGLHALNPDYKQIFINLCQDKYDVKENIWELGSLGAAAGVVNKGGNDIGNFVGITSGVTAADPTSYGSASWVSVTQKLYNAYEVDPNSTATPLKSSLDIRRDWNCANFIYGGTPRGRTARNNVWQMSCGKIRREYCPAEIRNTNGVGGTYNINWPVIRYADVLLMRAEAENHLHGPGNAYEDVNRVRRRGYGIMNGNVVKSLTVTSQGAGYTVAPAVTISGGGGSGATATAVITGGKVTGIYLSNPGTLAPGSYFTSAPVVVIGTAWTPGATYAANAQVTNAGNLYTVTTAGTATNTAPTHTSGASSPEVTGAVFTFAGTPATATATITNGTEAELPTGLSREDFQLVIRDERMRELCFEALRKADLIRWGNFYQDMQTFAAWAASNGAGVTATGNPNGLQGVQNILPRHVLLPKPTYELNLNRALVQNQGW</sequence>
<keyword evidence="3" id="KW-0732">Signal</keyword>
<dbReference type="RefSeq" id="WP_120514213.1">
    <property type="nucleotide sequence ID" value="NZ_RMBX01000001.1"/>
</dbReference>
<dbReference type="AlphaFoldDB" id="A0A3N4MGG3"/>
<dbReference type="CDD" id="cd08977">
    <property type="entry name" value="SusD"/>
    <property type="match status" value="1"/>
</dbReference>
<keyword evidence="4" id="KW-0472">Membrane</keyword>
<proteinExistence type="inferred from homology"/>
<dbReference type="EMBL" id="RMBX01000001">
    <property type="protein sequence ID" value="RPD42941.1"/>
    <property type="molecule type" value="Genomic_DNA"/>
</dbReference>
<feature type="domain" description="SusD-like N-terminal" evidence="7">
    <location>
        <begin position="45"/>
        <end position="243"/>
    </location>
</feature>
<evidence type="ECO:0000256" key="4">
    <source>
        <dbReference type="ARBA" id="ARBA00023136"/>
    </source>
</evidence>